<dbReference type="Gene3D" id="3.40.190.10">
    <property type="entry name" value="Periplasmic binding protein-like II"/>
    <property type="match status" value="2"/>
</dbReference>
<dbReference type="Proteomes" id="UP000189677">
    <property type="component" value="Chromosome"/>
</dbReference>
<evidence type="ECO:0000256" key="1">
    <source>
        <dbReference type="SAM" id="MobiDB-lite"/>
    </source>
</evidence>
<reference evidence="4 5" key="1">
    <citation type="submission" date="2016-11" db="EMBL/GenBank/DDBJ databases">
        <title>Complete genome sequence of Streptomyces niveus SCSIO 3406.</title>
        <authorList>
            <person name="Zhu Q."/>
            <person name="Cheng W."/>
            <person name="Song Y."/>
            <person name="Li Q."/>
            <person name="Ju J."/>
        </authorList>
    </citation>
    <scope>NUCLEOTIDE SEQUENCE [LARGE SCALE GENOMIC DNA]</scope>
    <source>
        <strain evidence="4 5">SCSIO 3406</strain>
    </source>
</reference>
<dbReference type="EMBL" id="CP018047">
    <property type="protein sequence ID" value="AQU65921.1"/>
    <property type="molecule type" value="Genomic_DNA"/>
</dbReference>
<sequence>MSRALRAAALLTTVLISSAVLTGCADNTATTTASSKDLSDVEIPKTVDPDTRITIGSPEIQVALKLSGQIDKIPFKVKWANLSGGPQCSEAFRANSLDVCSAAEIPSIHAHWTGLDTKLVAAAFRTDPVKNPIYELGIAPGAGVDSLADLRGKKIAYSPGQAQGALVLRILAKAGLAKSDVELVELPSTGDVYPTALGGGQVDAAPLGGVNIKRYPAKYGKDGGKTIPHGLRDDPGHLWVPTASVSDPQKAAAIREFVKYWAKARVWIDTHPEEWIEGYYVKDQGLSREDGEYLVKTGGHPAIPDDWTRAIADQQKTVDLLAKETDQKPFDTEILFDRRYEKVGAEAVAGTGADTGSDTGAEAGAGS</sequence>
<evidence type="ECO:0000256" key="2">
    <source>
        <dbReference type="SAM" id="SignalP"/>
    </source>
</evidence>
<evidence type="ECO:0000313" key="5">
    <source>
        <dbReference type="Proteomes" id="UP000189677"/>
    </source>
</evidence>
<feature type="region of interest" description="Disordered" evidence="1">
    <location>
        <begin position="347"/>
        <end position="367"/>
    </location>
</feature>
<dbReference type="OrthoDB" id="506623at2"/>
<gene>
    <name evidence="4" type="ORF">BBN63_06350</name>
</gene>
<protein>
    <submittedName>
        <fullName evidence="4">ABC transporter</fullName>
    </submittedName>
</protein>
<keyword evidence="2" id="KW-0732">Signal</keyword>
<feature type="signal peptide" evidence="2">
    <location>
        <begin position="1"/>
        <end position="19"/>
    </location>
</feature>
<accession>A0A1U9QQ54</accession>
<feature type="domain" description="SsuA/THI5-like" evidence="3">
    <location>
        <begin position="98"/>
        <end position="217"/>
    </location>
</feature>
<dbReference type="PANTHER" id="PTHR30024">
    <property type="entry name" value="ALIPHATIC SULFONATES-BINDING PROTEIN-RELATED"/>
    <property type="match status" value="1"/>
</dbReference>
<dbReference type="KEGG" id="snw:BBN63_06350"/>
<dbReference type="PANTHER" id="PTHR30024:SF42">
    <property type="entry name" value="ALIPHATIC SULFONATES-BINDING PROTEIN-RELATED"/>
    <property type="match status" value="1"/>
</dbReference>
<organism evidence="4 5">
    <name type="scientific">Streptomyces niveus</name>
    <name type="common">Streptomyces spheroides</name>
    <dbReference type="NCBI Taxonomy" id="193462"/>
    <lineage>
        <taxon>Bacteria</taxon>
        <taxon>Bacillati</taxon>
        <taxon>Actinomycetota</taxon>
        <taxon>Actinomycetes</taxon>
        <taxon>Kitasatosporales</taxon>
        <taxon>Streptomycetaceae</taxon>
        <taxon>Streptomyces</taxon>
    </lineage>
</organism>
<proteinExistence type="predicted"/>
<dbReference type="InterPro" id="IPR015168">
    <property type="entry name" value="SsuA/THI5"/>
</dbReference>
<evidence type="ECO:0000259" key="3">
    <source>
        <dbReference type="Pfam" id="PF09084"/>
    </source>
</evidence>
<dbReference type="Pfam" id="PF09084">
    <property type="entry name" value="NMT1"/>
    <property type="match status" value="1"/>
</dbReference>
<evidence type="ECO:0000313" key="4">
    <source>
        <dbReference type="EMBL" id="AQU65921.1"/>
    </source>
</evidence>
<dbReference type="AlphaFoldDB" id="A0A1U9QQ54"/>
<name>A0A1U9QQ54_STRNV</name>
<dbReference type="SUPFAM" id="SSF53850">
    <property type="entry name" value="Periplasmic binding protein-like II"/>
    <property type="match status" value="1"/>
</dbReference>
<feature type="chain" id="PRO_5038860370" evidence="2">
    <location>
        <begin position="20"/>
        <end position="367"/>
    </location>
</feature>
<dbReference type="PROSITE" id="PS51257">
    <property type="entry name" value="PROKAR_LIPOPROTEIN"/>
    <property type="match status" value="1"/>
</dbReference>
<dbReference type="RefSeq" id="WP_078074448.1">
    <property type="nucleotide sequence ID" value="NZ_CP018047.1"/>
</dbReference>
<keyword evidence="5" id="KW-1185">Reference proteome</keyword>